<reference evidence="8 9" key="1">
    <citation type="submission" date="2020-02" db="EMBL/GenBank/DDBJ databases">
        <title>Partial ammonium oxidation to N2 by heterotrophic bacteria.</title>
        <authorList>
            <person name="Wu M."/>
        </authorList>
    </citation>
    <scope>NUCLEOTIDE SEQUENCE [LARGE SCALE GENOMIC DNA]</scope>
    <source>
        <strain evidence="8 9">HO-1</strain>
    </source>
</reference>
<evidence type="ECO:0000259" key="7">
    <source>
        <dbReference type="Pfam" id="PF06271"/>
    </source>
</evidence>
<dbReference type="InterPro" id="IPR051791">
    <property type="entry name" value="Pra-immunoreactive"/>
</dbReference>
<evidence type="ECO:0000256" key="6">
    <source>
        <dbReference type="SAM" id="Phobius"/>
    </source>
</evidence>
<feature type="transmembrane region" description="Helical" evidence="6">
    <location>
        <begin position="107"/>
        <end position="127"/>
    </location>
</feature>
<organism evidence="8 9">
    <name type="scientific">Alcaligenes ammonioxydans</name>
    <dbReference type="NCBI Taxonomy" id="2582914"/>
    <lineage>
        <taxon>Bacteria</taxon>
        <taxon>Pseudomonadati</taxon>
        <taxon>Pseudomonadota</taxon>
        <taxon>Betaproteobacteria</taxon>
        <taxon>Burkholderiales</taxon>
        <taxon>Alcaligenaceae</taxon>
        <taxon>Alcaligenes</taxon>
    </lineage>
</organism>
<evidence type="ECO:0000313" key="9">
    <source>
        <dbReference type="Proteomes" id="UP000826050"/>
    </source>
</evidence>
<evidence type="ECO:0000313" key="8">
    <source>
        <dbReference type="EMBL" id="QXX79646.1"/>
    </source>
</evidence>
<evidence type="ECO:0000256" key="3">
    <source>
        <dbReference type="ARBA" id="ARBA00022692"/>
    </source>
</evidence>
<dbReference type="Proteomes" id="UP000826050">
    <property type="component" value="Chromosome"/>
</dbReference>
<name>A0ABX8SUD8_9BURK</name>
<proteinExistence type="predicted"/>
<keyword evidence="4 6" id="KW-1133">Transmembrane helix</keyword>
<keyword evidence="2" id="KW-1003">Cell membrane</keyword>
<dbReference type="PANTHER" id="PTHR36115">
    <property type="entry name" value="PROLINE-RICH ANTIGEN HOMOLOG-RELATED"/>
    <property type="match status" value="1"/>
</dbReference>
<dbReference type="InterPro" id="IPR010432">
    <property type="entry name" value="RDD"/>
</dbReference>
<keyword evidence="9" id="KW-1185">Reference proteome</keyword>
<gene>
    <name evidence="8" type="ORF">FE795_11875</name>
</gene>
<dbReference type="PANTHER" id="PTHR36115:SF10">
    <property type="entry name" value="RDD DOMAIN-CONTAINING PROTEIN"/>
    <property type="match status" value="1"/>
</dbReference>
<sequence>MEVFPASRRTMTPSFTTPGRWRRFACMMYESILLFGVIFTTGYLFDTLTQSRSGLDLRHVRQVVLFIALGVYFVLCWRKVGQTLPMKTWHIRLVDEHGQIPALRTLVLRYILLWPLPLLGALLVQLLSGYTGFASTDLLIVFTPFLNFIWTWFDKDQQFLHDRLSKTRLINARPSRVSSAAA</sequence>
<feature type="domain" description="RDD" evidence="7">
    <location>
        <begin position="17"/>
        <end position="165"/>
    </location>
</feature>
<feature type="transmembrane region" description="Helical" evidence="6">
    <location>
        <begin position="21"/>
        <end position="45"/>
    </location>
</feature>
<evidence type="ECO:0000256" key="5">
    <source>
        <dbReference type="ARBA" id="ARBA00023136"/>
    </source>
</evidence>
<dbReference type="EMBL" id="CP049362">
    <property type="protein sequence ID" value="QXX79646.1"/>
    <property type="molecule type" value="Genomic_DNA"/>
</dbReference>
<accession>A0ABX8SUD8</accession>
<keyword evidence="5 6" id="KW-0472">Membrane</keyword>
<evidence type="ECO:0000256" key="1">
    <source>
        <dbReference type="ARBA" id="ARBA00004651"/>
    </source>
</evidence>
<dbReference type="Pfam" id="PF06271">
    <property type="entry name" value="RDD"/>
    <property type="match status" value="1"/>
</dbReference>
<evidence type="ECO:0000256" key="4">
    <source>
        <dbReference type="ARBA" id="ARBA00022989"/>
    </source>
</evidence>
<comment type="subcellular location">
    <subcellularLocation>
        <location evidence="1">Cell membrane</location>
        <topology evidence="1">Multi-pass membrane protein</topology>
    </subcellularLocation>
</comment>
<protein>
    <submittedName>
        <fullName evidence="8">RDD family protein</fullName>
    </submittedName>
</protein>
<evidence type="ECO:0000256" key="2">
    <source>
        <dbReference type="ARBA" id="ARBA00022475"/>
    </source>
</evidence>
<feature type="transmembrane region" description="Helical" evidence="6">
    <location>
        <begin position="60"/>
        <end position="77"/>
    </location>
</feature>
<keyword evidence="3 6" id="KW-0812">Transmembrane</keyword>
<feature type="transmembrane region" description="Helical" evidence="6">
    <location>
        <begin position="133"/>
        <end position="153"/>
    </location>
</feature>